<comment type="caution">
    <text evidence="2">The sequence shown here is derived from an EMBL/GenBank/DDBJ whole genome shotgun (WGS) entry which is preliminary data.</text>
</comment>
<evidence type="ECO:0000313" key="2">
    <source>
        <dbReference type="EMBL" id="MDT0322544.1"/>
    </source>
</evidence>
<dbReference type="CDD" id="cd02440">
    <property type="entry name" value="AdoMet_MTases"/>
    <property type="match status" value="1"/>
</dbReference>
<dbReference type="EMBL" id="JAVREM010000066">
    <property type="protein sequence ID" value="MDT0322544.1"/>
    <property type="molecule type" value="Genomic_DNA"/>
</dbReference>
<dbReference type="PANTHER" id="PTHR43317">
    <property type="entry name" value="THERMOSPERMINE SYNTHASE ACAULIS5"/>
    <property type="match status" value="1"/>
</dbReference>
<keyword evidence="3" id="KW-1185">Reference proteome</keyword>
<dbReference type="NCBIfam" id="NF037959">
    <property type="entry name" value="MFS_SpdSyn"/>
    <property type="match status" value="1"/>
</dbReference>
<dbReference type="SUPFAM" id="SSF53335">
    <property type="entry name" value="S-adenosyl-L-methionine-dependent methyltransferases"/>
    <property type="match status" value="1"/>
</dbReference>
<proteinExistence type="predicted"/>
<dbReference type="Gene3D" id="3.40.50.150">
    <property type="entry name" value="Vaccinia Virus protein VP39"/>
    <property type="match status" value="1"/>
</dbReference>
<name>A0ABU2LYA8_9ACTN</name>
<dbReference type="InterPro" id="IPR029063">
    <property type="entry name" value="SAM-dependent_MTases_sf"/>
</dbReference>
<accession>A0ABU2LYA8</accession>
<dbReference type="RefSeq" id="WP_311603206.1">
    <property type="nucleotide sequence ID" value="NZ_JAVREM010000066.1"/>
</dbReference>
<sequence length="287" mass="30714">MVKRRSRRAGGRPVVSEDVGGGLAELVPDVDRPRGWHVLLDGAPQSHVDLDEPTRLVFEYQRRIGHAIDLVASPGRPIDVLHLGGGGLTLARYTAVTRPRSNQQVAEPDAALTALVRRELPLPDGARVRVRAVDARALLDRLPEDWADLVIADVFQGARTPAHCASAEFLDHVRRVLRPDGWYAANVTDGPPLAHLRAQTATAIDRFAAVCLAVEPAVLRGRRFGNGVLFAAEVPLPAAELTRRCAGDPQPARLLAGRELVDFTGGAPAVTDATAVASPPPPDGSFE</sequence>
<evidence type="ECO:0000256" key="1">
    <source>
        <dbReference type="ARBA" id="ARBA00023115"/>
    </source>
</evidence>
<dbReference type="PANTHER" id="PTHR43317:SF1">
    <property type="entry name" value="THERMOSPERMINE SYNTHASE ACAULIS5"/>
    <property type="match status" value="1"/>
</dbReference>
<organism evidence="2 3">
    <name type="scientific">Streptomyces millisiae</name>
    <dbReference type="NCBI Taxonomy" id="3075542"/>
    <lineage>
        <taxon>Bacteria</taxon>
        <taxon>Bacillati</taxon>
        <taxon>Actinomycetota</taxon>
        <taxon>Actinomycetes</taxon>
        <taxon>Kitasatosporales</taxon>
        <taxon>Streptomycetaceae</taxon>
        <taxon>Streptomyces</taxon>
    </lineage>
</organism>
<protein>
    <submittedName>
        <fullName evidence="2">Fused MFS/spermidine synthase</fullName>
    </submittedName>
</protein>
<evidence type="ECO:0000313" key="3">
    <source>
        <dbReference type="Proteomes" id="UP001183420"/>
    </source>
</evidence>
<dbReference type="Proteomes" id="UP001183420">
    <property type="component" value="Unassembled WGS sequence"/>
</dbReference>
<reference evidence="3" key="1">
    <citation type="submission" date="2023-07" db="EMBL/GenBank/DDBJ databases">
        <title>30 novel species of actinomycetes from the DSMZ collection.</title>
        <authorList>
            <person name="Nouioui I."/>
        </authorList>
    </citation>
    <scope>NUCLEOTIDE SEQUENCE [LARGE SCALE GENOMIC DNA]</scope>
    <source>
        <strain evidence="3">DSM 44918</strain>
    </source>
</reference>
<gene>
    <name evidence="2" type="ORF">RNC47_29935</name>
</gene>
<keyword evidence="1" id="KW-0620">Polyamine biosynthesis</keyword>